<proteinExistence type="predicted"/>
<dbReference type="GO" id="GO:0032040">
    <property type="term" value="C:small-subunit processome"/>
    <property type="evidence" value="ECO:0007669"/>
    <property type="project" value="TreeGrafter"/>
</dbReference>
<comment type="caution">
    <text evidence="2">The sequence shown here is derived from an EMBL/GenBank/DDBJ whole genome shotgun (WGS) entry which is preliminary data.</text>
</comment>
<dbReference type="Proteomes" id="UP001159364">
    <property type="component" value="Linkage Group LG12"/>
</dbReference>
<protein>
    <submittedName>
        <fullName evidence="2">Uncharacterized protein</fullName>
    </submittedName>
</protein>
<sequence length="156" mass="17579">MDHGILGQCPLFEQVIPELTVQEELKNSSYYLGSVVDAYTVVLKWLVEPGLDIDGGDGGNDEEEEEEEDAQDTTMEKKEIPIKRKSGTLLNKYIDQMDADFEVKKDLNALSREEQMDVVYSSAPELVGLLSKLNDTLEQPETRINPAINQCYTMTM</sequence>
<dbReference type="EMBL" id="JAIWQS010000012">
    <property type="protein sequence ID" value="KAJ8748452.1"/>
    <property type="molecule type" value="Genomic_DNA"/>
</dbReference>
<dbReference type="GO" id="GO:0000462">
    <property type="term" value="P:maturation of SSU-rRNA from tricistronic rRNA transcript (SSU-rRNA, 5.8S rRNA, LSU-rRNA)"/>
    <property type="evidence" value="ECO:0007669"/>
    <property type="project" value="TreeGrafter"/>
</dbReference>
<evidence type="ECO:0000313" key="2">
    <source>
        <dbReference type="EMBL" id="KAJ8748452.1"/>
    </source>
</evidence>
<dbReference type="PANTHER" id="PTHR13237:SF8">
    <property type="entry name" value="SOMETHING ABOUT SILENCING PROTEIN 10"/>
    <property type="match status" value="1"/>
</dbReference>
<evidence type="ECO:0000256" key="1">
    <source>
        <dbReference type="SAM" id="MobiDB-lite"/>
    </source>
</evidence>
<keyword evidence="3" id="KW-1185">Reference proteome</keyword>
<feature type="compositionally biased region" description="Acidic residues" evidence="1">
    <location>
        <begin position="59"/>
        <end position="71"/>
    </location>
</feature>
<dbReference type="PANTHER" id="PTHR13237">
    <property type="entry name" value="SOMETHING ABOUT SILENCING PROTEIN 10-RELATED"/>
    <property type="match status" value="1"/>
</dbReference>
<dbReference type="AlphaFoldDB" id="A0AAV8S8E1"/>
<feature type="region of interest" description="Disordered" evidence="1">
    <location>
        <begin position="53"/>
        <end position="77"/>
    </location>
</feature>
<evidence type="ECO:0000313" key="3">
    <source>
        <dbReference type="Proteomes" id="UP001159364"/>
    </source>
</evidence>
<organism evidence="2 3">
    <name type="scientific">Erythroxylum novogranatense</name>
    <dbReference type="NCBI Taxonomy" id="1862640"/>
    <lineage>
        <taxon>Eukaryota</taxon>
        <taxon>Viridiplantae</taxon>
        <taxon>Streptophyta</taxon>
        <taxon>Embryophyta</taxon>
        <taxon>Tracheophyta</taxon>
        <taxon>Spermatophyta</taxon>
        <taxon>Magnoliopsida</taxon>
        <taxon>eudicotyledons</taxon>
        <taxon>Gunneridae</taxon>
        <taxon>Pentapetalae</taxon>
        <taxon>rosids</taxon>
        <taxon>fabids</taxon>
        <taxon>Malpighiales</taxon>
        <taxon>Erythroxylaceae</taxon>
        <taxon>Erythroxylum</taxon>
    </lineage>
</organism>
<reference evidence="2 3" key="1">
    <citation type="submission" date="2021-09" db="EMBL/GenBank/DDBJ databases">
        <title>Genomic insights and catalytic innovation underlie evolution of tropane alkaloids biosynthesis.</title>
        <authorList>
            <person name="Wang Y.-J."/>
            <person name="Tian T."/>
            <person name="Huang J.-P."/>
            <person name="Huang S.-X."/>
        </authorList>
    </citation>
    <scope>NUCLEOTIDE SEQUENCE [LARGE SCALE GENOMIC DNA]</scope>
    <source>
        <strain evidence="2">KIB-2018</strain>
        <tissue evidence="2">Leaf</tissue>
    </source>
</reference>
<name>A0AAV8S8E1_9ROSI</name>
<gene>
    <name evidence="2" type="ORF">K2173_003347</name>
</gene>
<accession>A0AAV8S8E1</accession>